<dbReference type="AlphaFoldDB" id="A0A235BYM1"/>
<evidence type="ECO:0000259" key="13">
    <source>
        <dbReference type="Pfam" id="PF00593"/>
    </source>
</evidence>
<dbReference type="PANTHER" id="PTHR30069:SF29">
    <property type="entry name" value="HEMOGLOBIN AND HEMOGLOBIN-HAPTOGLOBIN-BINDING PROTEIN 1-RELATED"/>
    <property type="match status" value="1"/>
</dbReference>
<dbReference type="GO" id="GO:0009279">
    <property type="term" value="C:cell outer membrane"/>
    <property type="evidence" value="ECO:0007669"/>
    <property type="project" value="UniProtKB-SubCell"/>
</dbReference>
<keyword evidence="2 10" id="KW-0813">Transport</keyword>
<dbReference type="Gene3D" id="2.60.40.1120">
    <property type="entry name" value="Carboxypeptidase-like, regulatory domain"/>
    <property type="match status" value="1"/>
</dbReference>
<evidence type="ECO:0000256" key="8">
    <source>
        <dbReference type="ARBA" id="ARBA00023170"/>
    </source>
</evidence>
<evidence type="ECO:0000256" key="12">
    <source>
        <dbReference type="SAM" id="SignalP"/>
    </source>
</evidence>
<dbReference type="InterPro" id="IPR039426">
    <property type="entry name" value="TonB-dep_rcpt-like"/>
</dbReference>
<dbReference type="SUPFAM" id="SSF49464">
    <property type="entry name" value="Carboxypeptidase regulatory domain-like"/>
    <property type="match status" value="1"/>
</dbReference>
<dbReference type="PANTHER" id="PTHR30069">
    <property type="entry name" value="TONB-DEPENDENT OUTER MEMBRANE RECEPTOR"/>
    <property type="match status" value="1"/>
</dbReference>
<dbReference type="Gene3D" id="2.170.130.10">
    <property type="entry name" value="TonB-dependent receptor, plug domain"/>
    <property type="match status" value="1"/>
</dbReference>
<dbReference type="Pfam" id="PF07715">
    <property type="entry name" value="Plug"/>
    <property type="match status" value="1"/>
</dbReference>
<dbReference type="GO" id="GO:0044718">
    <property type="term" value="P:siderophore transmembrane transport"/>
    <property type="evidence" value="ECO:0007669"/>
    <property type="project" value="TreeGrafter"/>
</dbReference>
<name>A0A235BYM1_UNCW3</name>
<gene>
    <name evidence="15" type="ORF">CH333_01195</name>
</gene>
<evidence type="ECO:0000256" key="4">
    <source>
        <dbReference type="ARBA" id="ARBA00022692"/>
    </source>
</evidence>
<keyword evidence="4 10" id="KW-0812">Transmembrane</keyword>
<feature type="domain" description="TonB-dependent receptor plug" evidence="14">
    <location>
        <begin position="128"/>
        <end position="219"/>
    </location>
</feature>
<sequence>MKCTFFLVFSLFLPVFLFAGTTGKIAGRITDASTGEPLPGANVRVMETNMGAAADADGYYFIINLPPGVYELTATMMGYRPTRITDVKVNIDLTTVINFALKSTTIELGEVVVTAERPMIELDVTSGSARMSSDVIERLPGEEFHDILVKKAGIGTGAGGEMHIRGGRSDETVYIVDGVSVVNPFTHGIAAYVPNNAIQQMEVISGAFNAEYGKAMSGVVNIVTKEGRSKFSGTISAYSGDYLSAHNDIFWDIDKFTPVSPSNFSPFNTKFNMKGISNLETSLSGPVPPFGDRLTFFLSGKLFKEEGWIRGKRIYLTSDTVTYPGGFPPPGTEIPDTTTTIDTVTTIDTLTNDTTIVIDTSTAIQNYYSGNNEIISMDSRIERSITGKLSFRITPNIKLIWSHFWRDRYYKLYSHLYTYVPDALLNRKINSSQDIFSLTHAITPNTFYTLNGSYSFYNYEYYLYEDPGDPDYHFDIRYYSGVRYSRGGCPHSWFRRYSSTITGKFDITSQVNTENQVKAGVEGKAHKLNYYTMYIEPAHPYDPTHPLNWDKYRTEPVEGAAYIQDKLELTHITINAGIRFDYFDPKGEVPVSDTSVRVISPGNLDPPPAETKFTTPKSQLSPRLGIAFPISDKGAFHFSYGHFFQMPTFGYLYENPNFEVRSQQNITTMGNADLKPQKTVIYEAGFKQQVTEDIAFDLTLFQKDIRNLLTTQKVSANPPVNTDIYFKYVNRDYGYTKGITFSLEKRLSHYWAATIDYTYQVAEANNASPTTVYSSQSGNVDIKRPNEVIPLPWDQTHTLNATLTLSDPDKWNISLVGSYGSGRPYTPTDAGGVRIGDEYSARKPAQYNVDLKANRRFTLERFTYSLFFKVYNLFDRLNENYVYDDTGRSGYTHTYERYGEGGVDPGYALRPNYYSKPRSVRLGIEMSF</sequence>
<protein>
    <recommendedName>
        <fullName evidence="17">TonB-dependent receptor plug domain-containing protein</fullName>
    </recommendedName>
</protein>
<dbReference type="EMBL" id="NOZQ01000024">
    <property type="protein sequence ID" value="OYD17312.1"/>
    <property type="molecule type" value="Genomic_DNA"/>
</dbReference>
<evidence type="ECO:0000256" key="10">
    <source>
        <dbReference type="PROSITE-ProRule" id="PRU01360"/>
    </source>
</evidence>
<evidence type="ECO:0000259" key="14">
    <source>
        <dbReference type="Pfam" id="PF07715"/>
    </source>
</evidence>
<evidence type="ECO:0008006" key="17">
    <source>
        <dbReference type="Google" id="ProtNLM"/>
    </source>
</evidence>
<dbReference type="InterPro" id="IPR008969">
    <property type="entry name" value="CarboxyPept-like_regulatory"/>
</dbReference>
<proteinExistence type="inferred from homology"/>
<organism evidence="15 16">
    <name type="scientific">candidate division WOR-3 bacterium JGI_Cruoil_03_44_89</name>
    <dbReference type="NCBI Taxonomy" id="1973748"/>
    <lineage>
        <taxon>Bacteria</taxon>
        <taxon>Bacteria division WOR-3</taxon>
    </lineage>
</organism>
<dbReference type="Gene3D" id="2.40.170.20">
    <property type="entry name" value="TonB-dependent receptor, beta-barrel domain"/>
    <property type="match status" value="1"/>
</dbReference>
<keyword evidence="8" id="KW-0675">Receptor</keyword>
<dbReference type="InterPro" id="IPR036942">
    <property type="entry name" value="Beta-barrel_TonB_sf"/>
</dbReference>
<keyword evidence="5 12" id="KW-0732">Signal</keyword>
<evidence type="ECO:0000256" key="6">
    <source>
        <dbReference type="ARBA" id="ARBA00023077"/>
    </source>
</evidence>
<keyword evidence="9 10" id="KW-0998">Cell outer membrane</keyword>
<dbReference type="Proteomes" id="UP000215215">
    <property type="component" value="Unassembled WGS sequence"/>
</dbReference>
<reference evidence="15 16" key="1">
    <citation type="submission" date="2017-07" db="EMBL/GenBank/DDBJ databases">
        <title>Recovery of genomes from metagenomes via a dereplication, aggregation, and scoring strategy.</title>
        <authorList>
            <person name="Sieber C.M."/>
            <person name="Probst A.J."/>
            <person name="Sharrar A."/>
            <person name="Thomas B.C."/>
            <person name="Hess M."/>
            <person name="Tringe S.G."/>
            <person name="Banfield J.F."/>
        </authorList>
    </citation>
    <scope>NUCLEOTIDE SEQUENCE [LARGE SCALE GENOMIC DNA]</scope>
    <source>
        <strain evidence="15">JGI_Cruoil_03_44_89</strain>
    </source>
</reference>
<keyword evidence="7 10" id="KW-0472">Membrane</keyword>
<evidence type="ECO:0000256" key="11">
    <source>
        <dbReference type="RuleBase" id="RU003357"/>
    </source>
</evidence>
<evidence type="ECO:0000256" key="1">
    <source>
        <dbReference type="ARBA" id="ARBA00004571"/>
    </source>
</evidence>
<dbReference type="Pfam" id="PF00593">
    <property type="entry name" value="TonB_dep_Rec_b-barrel"/>
    <property type="match status" value="1"/>
</dbReference>
<evidence type="ECO:0000256" key="3">
    <source>
        <dbReference type="ARBA" id="ARBA00022452"/>
    </source>
</evidence>
<evidence type="ECO:0000313" key="15">
    <source>
        <dbReference type="EMBL" id="OYD17312.1"/>
    </source>
</evidence>
<comment type="similarity">
    <text evidence="10 11">Belongs to the TonB-dependent receptor family.</text>
</comment>
<feature type="signal peptide" evidence="12">
    <location>
        <begin position="1"/>
        <end position="19"/>
    </location>
</feature>
<evidence type="ECO:0000256" key="9">
    <source>
        <dbReference type="ARBA" id="ARBA00023237"/>
    </source>
</evidence>
<feature type="chain" id="PRO_5012218195" description="TonB-dependent receptor plug domain-containing protein" evidence="12">
    <location>
        <begin position="20"/>
        <end position="928"/>
    </location>
</feature>
<evidence type="ECO:0000256" key="2">
    <source>
        <dbReference type="ARBA" id="ARBA00022448"/>
    </source>
</evidence>
<evidence type="ECO:0000256" key="5">
    <source>
        <dbReference type="ARBA" id="ARBA00022729"/>
    </source>
</evidence>
<evidence type="ECO:0000256" key="7">
    <source>
        <dbReference type="ARBA" id="ARBA00023136"/>
    </source>
</evidence>
<dbReference type="Pfam" id="PF13715">
    <property type="entry name" value="CarbopepD_reg_2"/>
    <property type="match status" value="1"/>
</dbReference>
<dbReference type="InterPro" id="IPR037066">
    <property type="entry name" value="Plug_dom_sf"/>
</dbReference>
<dbReference type="PROSITE" id="PS52016">
    <property type="entry name" value="TONB_DEPENDENT_REC_3"/>
    <property type="match status" value="1"/>
</dbReference>
<dbReference type="InterPro" id="IPR012910">
    <property type="entry name" value="Plug_dom"/>
</dbReference>
<evidence type="ECO:0000313" key="16">
    <source>
        <dbReference type="Proteomes" id="UP000215215"/>
    </source>
</evidence>
<dbReference type="SUPFAM" id="SSF56935">
    <property type="entry name" value="Porins"/>
    <property type="match status" value="1"/>
</dbReference>
<comment type="subcellular location">
    <subcellularLocation>
        <location evidence="1 10">Cell outer membrane</location>
        <topology evidence="1 10">Multi-pass membrane protein</topology>
    </subcellularLocation>
</comment>
<dbReference type="InterPro" id="IPR000531">
    <property type="entry name" value="Beta-barrel_TonB"/>
</dbReference>
<accession>A0A235BYM1</accession>
<keyword evidence="3 10" id="KW-1134">Transmembrane beta strand</keyword>
<comment type="caution">
    <text evidence="15">The sequence shown here is derived from an EMBL/GenBank/DDBJ whole genome shotgun (WGS) entry which is preliminary data.</text>
</comment>
<dbReference type="GO" id="GO:0015344">
    <property type="term" value="F:siderophore uptake transmembrane transporter activity"/>
    <property type="evidence" value="ECO:0007669"/>
    <property type="project" value="TreeGrafter"/>
</dbReference>
<feature type="domain" description="TonB-dependent receptor-like beta-barrel" evidence="13">
    <location>
        <begin position="417"/>
        <end position="873"/>
    </location>
</feature>
<keyword evidence="6 11" id="KW-0798">TonB box</keyword>